<reference evidence="4 5" key="1">
    <citation type="submission" date="2017-07" db="EMBL/GenBank/DDBJ databases">
        <title>Draft genome sequence of aerobic hyperthermophilic archaea, Pyrobaculum aerophilum YKB31 and YKB32.</title>
        <authorList>
            <person name="Mochizuki T."/>
            <person name="Berliner A.J."/>
            <person name="Yoshida-Takashima Y."/>
            <person name="Takaki Y."/>
            <person name="Nunoura T."/>
            <person name="Takai K."/>
        </authorList>
    </citation>
    <scope>NUCLEOTIDE SEQUENCE [LARGE SCALE GENOMIC DNA]</scope>
    <source>
        <strain evidence="2 5">YKB31</strain>
        <strain evidence="3 4">YKB32</strain>
    </source>
</reference>
<dbReference type="InterPro" id="IPR029060">
    <property type="entry name" value="PIN-like_dom_sf"/>
</dbReference>
<evidence type="ECO:0000313" key="5">
    <source>
        <dbReference type="Proteomes" id="UP000257123"/>
    </source>
</evidence>
<feature type="region of interest" description="Disordered" evidence="1">
    <location>
        <begin position="172"/>
        <end position="191"/>
    </location>
</feature>
<dbReference type="EMBL" id="NMUF01000006">
    <property type="protein sequence ID" value="RFA99382.1"/>
    <property type="molecule type" value="Genomic_DNA"/>
</dbReference>
<proteinExistence type="predicted"/>
<evidence type="ECO:0000256" key="1">
    <source>
        <dbReference type="SAM" id="MobiDB-lite"/>
    </source>
</evidence>
<evidence type="ECO:0000313" key="4">
    <source>
        <dbReference type="Proteomes" id="UP000256877"/>
    </source>
</evidence>
<protein>
    <recommendedName>
        <fullName evidence="6">DNA-binding protein</fullName>
    </recommendedName>
</protein>
<name>A0A371R5L3_9CREN</name>
<comment type="caution">
    <text evidence="3">The sequence shown here is derived from an EMBL/GenBank/DDBJ whole genome shotgun (WGS) entry which is preliminary data.</text>
</comment>
<evidence type="ECO:0000313" key="3">
    <source>
        <dbReference type="EMBL" id="RFA99382.1"/>
    </source>
</evidence>
<dbReference type="EMBL" id="NMUE01000015">
    <property type="protein sequence ID" value="RFA96088.1"/>
    <property type="molecule type" value="Genomic_DNA"/>
</dbReference>
<evidence type="ECO:0008006" key="6">
    <source>
        <dbReference type="Google" id="ProtNLM"/>
    </source>
</evidence>
<dbReference type="Proteomes" id="UP000257123">
    <property type="component" value="Unassembled WGS sequence"/>
</dbReference>
<dbReference type="AlphaFoldDB" id="A0A371R5L3"/>
<dbReference type="OrthoDB" id="38271at2157"/>
<organism evidence="3 4">
    <name type="scientific">Pyrobaculum aerophilum</name>
    <dbReference type="NCBI Taxonomy" id="13773"/>
    <lineage>
        <taxon>Archaea</taxon>
        <taxon>Thermoproteota</taxon>
        <taxon>Thermoprotei</taxon>
        <taxon>Thermoproteales</taxon>
        <taxon>Thermoproteaceae</taxon>
        <taxon>Pyrobaculum</taxon>
    </lineage>
</organism>
<dbReference type="SUPFAM" id="SSF88723">
    <property type="entry name" value="PIN domain-like"/>
    <property type="match status" value="1"/>
</dbReference>
<sequence length="191" mass="21414">MQAVVDTCFLVDWVKFSMRDLLFEVFKVVWIPEPVLGELRSEETLAWLAERLAERKLAVLPELPELRAKALSLMATVASRLSSPIIDYPEAYCLVVGREMGFVVLTENRGAFAVPRVVQEYSNVAVWRSLEVLAQAVRLGKADCGVFDLYREEALHEFPRRDLEKVLKELGCRSRGGGNRGGAEENSQGEG</sequence>
<dbReference type="RefSeq" id="WP_116421073.1">
    <property type="nucleotide sequence ID" value="NZ_NMUE01000015.1"/>
</dbReference>
<accession>A0A371R5L3</accession>
<evidence type="ECO:0000313" key="2">
    <source>
        <dbReference type="EMBL" id="RFA96088.1"/>
    </source>
</evidence>
<gene>
    <name evidence="2" type="ORF">CGL51_06040</name>
    <name evidence="3" type="ORF">CGL52_03170</name>
</gene>
<dbReference type="Proteomes" id="UP000256877">
    <property type="component" value="Unassembled WGS sequence"/>
</dbReference>